<dbReference type="PIRSF" id="PIRSF000509">
    <property type="entry name" value="Trp_DMAT"/>
    <property type="match status" value="1"/>
</dbReference>
<feature type="binding site" evidence="3">
    <location>
        <position position="288"/>
    </location>
    <ligand>
        <name>dimethylallyl diphosphate</name>
        <dbReference type="ChEBI" id="CHEBI:57623"/>
    </ligand>
</feature>
<keyword evidence="2" id="KW-0808">Transferase</keyword>
<dbReference type="OrthoDB" id="5392033at2759"/>
<dbReference type="Proteomes" id="UP000247647">
    <property type="component" value="Unassembled WGS sequence"/>
</dbReference>
<dbReference type="GO" id="GO:0016765">
    <property type="term" value="F:transferase activity, transferring alkyl or aryl (other than methyl) groups"/>
    <property type="evidence" value="ECO:0007669"/>
    <property type="project" value="InterPro"/>
</dbReference>
<reference evidence="4" key="1">
    <citation type="submission" date="2016-12" db="EMBL/GenBank/DDBJ databases">
        <title>The genomes of Aspergillus section Nigri reveals drivers in fungal speciation.</title>
        <authorList>
            <consortium name="DOE Joint Genome Institute"/>
            <person name="Vesth T.C."/>
            <person name="Nybo J."/>
            <person name="Theobald S."/>
            <person name="Brandl J."/>
            <person name="Frisvad J.C."/>
            <person name="Nielsen K.F."/>
            <person name="Lyhne E.K."/>
            <person name="Kogle M.E."/>
            <person name="Kuo A."/>
            <person name="Riley R."/>
            <person name="Clum A."/>
            <person name="Nolan M."/>
            <person name="Lipzen A."/>
            <person name="Salamov A."/>
            <person name="Henrissat B."/>
            <person name="Wiebenga A."/>
            <person name="De Vries R.P."/>
            <person name="Grigoriev I.V."/>
            <person name="Mortensen U.H."/>
            <person name="Andersen M.R."/>
            <person name="Baker S.E."/>
        </authorList>
    </citation>
    <scope>NUCLEOTIDE SEQUENCE [LARGE SCALE GENOMIC DNA]</scope>
    <source>
        <strain evidence="4">CBS 115656</strain>
    </source>
</reference>
<dbReference type="CDD" id="cd13929">
    <property type="entry name" value="PT-DMATS_CymD"/>
    <property type="match status" value="1"/>
</dbReference>
<evidence type="ECO:0000256" key="2">
    <source>
        <dbReference type="ARBA" id="ARBA00022679"/>
    </source>
</evidence>
<comment type="similarity">
    <text evidence="1">Belongs to the tryptophan dimethylallyltransferase family.</text>
</comment>
<feature type="binding site" evidence="3">
    <location>
        <position position="131"/>
    </location>
    <ligand>
        <name>dimethylallyl diphosphate</name>
        <dbReference type="ChEBI" id="CHEBI:57623"/>
    </ligand>
</feature>
<sequence>MLSVTSQTSTPFTPTSIRAPDSKATISIGEIHAVHDNTPCRILTNALPFPNEDQHFWWNVVAPTIQELMIKSNYNLAHQYQHLIFIYRYIIPGLGPRPKPKGQPHWHSFMTDDFTPLEISVNFHDSKATVRFGFEPICDLAGTELDPANRQASANFLHKLSQDASVGVNLGWYNHFAKELLVAPENMASVLAKFPSDEHQTQNMFAFGFQGDQAPMQAYIMPLLKSAETGISPSRLIFDSILKLDRVEAPLAPALGLIEAYMAEHPEMRAEAAAFDCVDPHQSRIKLYLRAYHTSLHDVVDVYTLGGRLKDDTTLAGIKILRELWPLLLDVPAGYKDEDPLPSKSHRTAGFLYNIHIRPGKTYPETQVYIPVRHYGKNDLAVAQGLATYFRRQGWNDLADSYAKDLQARFPSHNIDTELGTHTYVSYSYKKGKGPYVTAYYCPKVYSRPAY</sequence>
<protein>
    <submittedName>
        <fullName evidence="4">Aromatic prenyltransferase</fullName>
    </submittedName>
</protein>
<dbReference type="EMBL" id="KZ821457">
    <property type="protein sequence ID" value="PYH35121.1"/>
    <property type="molecule type" value="Genomic_DNA"/>
</dbReference>
<dbReference type="GeneID" id="37122848"/>
<keyword evidence="5" id="KW-1185">Reference proteome</keyword>
<dbReference type="AlphaFoldDB" id="A0A318YKR5"/>
<dbReference type="Pfam" id="PF11991">
    <property type="entry name" value="Trp_DMAT"/>
    <property type="match status" value="1"/>
</dbReference>
<dbReference type="GO" id="GO:0009820">
    <property type="term" value="P:alkaloid metabolic process"/>
    <property type="evidence" value="ECO:0007669"/>
    <property type="project" value="InterPro"/>
</dbReference>
<evidence type="ECO:0000313" key="5">
    <source>
        <dbReference type="Proteomes" id="UP000247647"/>
    </source>
</evidence>
<feature type="binding site" evidence="3">
    <location>
        <position position="369"/>
    </location>
    <ligand>
        <name>dimethylallyl diphosphate</name>
        <dbReference type="ChEBI" id="CHEBI:57623"/>
    </ligand>
</feature>
<evidence type="ECO:0000256" key="3">
    <source>
        <dbReference type="PIRSR" id="PIRSR000509-1"/>
    </source>
</evidence>
<dbReference type="InterPro" id="IPR012148">
    <property type="entry name" value="ABBA_DMATS-like"/>
</dbReference>
<feature type="binding site" evidence="3">
    <location>
        <position position="118"/>
    </location>
    <ligand>
        <name>L-tryptophan</name>
        <dbReference type="ChEBI" id="CHEBI:57912"/>
    </ligand>
</feature>
<dbReference type="PANTHER" id="PTHR40627:SF3">
    <property type="entry name" value="PRENYLTRANSFERASE ASQH2-RELATED"/>
    <property type="match status" value="1"/>
</dbReference>
<gene>
    <name evidence="4" type="ORF">BO87DRAFT_333018</name>
</gene>
<dbReference type="NCBIfam" id="TIGR03429">
    <property type="entry name" value="arom_pren_DMATS"/>
    <property type="match status" value="1"/>
</dbReference>
<evidence type="ECO:0000256" key="1">
    <source>
        <dbReference type="ARBA" id="ARBA00010209"/>
    </source>
</evidence>
<accession>A0A318YKR5</accession>
<dbReference type="PANTHER" id="PTHR40627">
    <property type="entry name" value="INDOLE PRENYLTRANSFERASE TDIB-RELATED"/>
    <property type="match status" value="1"/>
</dbReference>
<organism evidence="4 5">
    <name type="scientific">Aspergillus neoniger (strain CBS 115656)</name>
    <dbReference type="NCBI Taxonomy" id="1448310"/>
    <lineage>
        <taxon>Eukaryota</taxon>
        <taxon>Fungi</taxon>
        <taxon>Dikarya</taxon>
        <taxon>Ascomycota</taxon>
        <taxon>Pezizomycotina</taxon>
        <taxon>Eurotiomycetes</taxon>
        <taxon>Eurotiomycetidae</taxon>
        <taxon>Eurotiales</taxon>
        <taxon>Aspergillaceae</taxon>
        <taxon>Aspergillus</taxon>
        <taxon>Aspergillus subgen. Circumdati</taxon>
    </lineage>
</organism>
<evidence type="ECO:0000313" key="4">
    <source>
        <dbReference type="EMBL" id="PYH35121.1"/>
    </source>
</evidence>
<name>A0A318YKR5_ASPNB</name>
<feature type="binding site" evidence="3">
    <location>
        <position position="286"/>
    </location>
    <ligand>
        <name>dimethylallyl diphosphate</name>
        <dbReference type="ChEBI" id="CHEBI:57623"/>
    </ligand>
</feature>
<feature type="binding site" evidence="3">
    <location>
        <position position="284"/>
    </location>
    <ligand>
        <name>dimethylallyl diphosphate</name>
        <dbReference type="ChEBI" id="CHEBI:57623"/>
    </ligand>
</feature>
<dbReference type="RefSeq" id="XP_025480599.1">
    <property type="nucleotide sequence ID" value="XM_025620392.1"/>
</dbReference>
<dbReference type="InterPro" id="IPR017795">
    <property type="entry name" value="ABBA_NscD-like"/>
</dbReference>
<feature type="binding site" evidence="3">
    <location>
        <position position="367"/>
    </location>
    <ligand>
        <name>dimethylallyl diphosphate</name>
        <dbReference type="ChEBI" id="CHEBI:57623"/>
    </ligand>
</feature>
<proteinExistence type="inferred from homology"/>
<feature type="binding site" evidence="3">
    <location>
        <position position="219"/>
    </location>
    <ligand>
        <name>dimethylallyl diphosphate</name>
        <dbReference type="ChEBI" id="CHEBI:57623"/>
    </ligand>
</feature>